<evidence type="ECO:0000256" key="1">
    <source>
        <dbReference type="SAM" id="MobiDB-lite"/>
    </source>
</evidence>
<name>A0ABP9S445_9GAMM</name>
<comment type="caution">
    <text evidence="2">The sequence shown here is derived from an EMBL/GenBank/DDBJ whole genome shotgun (WGS) entry which is preliminary data.</text>
</comment>
<keyword evidence="3" id="KW-1185">Reference proteome</keyword>
<feature type="region of interest" description="Disordered" evidence="1">
    <location>
        <begin position="1"/>
        <end position="41"/>
    </location>
</feature>
<proteinExistence type="predicted"/>
<sequence length="61" mass="6924">MIRLESRVKGYLRTKNGKHNKNNRSNKNNKNSTYPYFTPRHDASGVYRHMVSASGGVRDGG</sequence>
<dbReference type="EMBL" id="BAABLF010000009">
    <property type="protein sequence ID" value="GAA5191144.1"/>
    <property type="molecule type" value="Genomic_DNA"/>
</dbReference>
<gene>
    <name evidence="2" type="ORF">GCM10025772_17390</name>
</gene>
<protein>
    <submittedName>
        <fullName evidence="2">Uncharacterized protein</fullName>
    </submittedName>
</protein>
<feature type="compositionally biased region" description="Basic residues" evidence="1">
    <location>
        <begin position="10"/>
        <end position="24"/>
    </location>
</feature>
<evidence type="ECO:0000313" key="3">
    <source>
        <dbReference type="Proteomes" id="UP001501600"/>
    </source>
</evidence>
<accession>A0ABP9S445</accession>
<dbReference type="Proteomes" id="UP001501600">
    <property type="component" value="Unassembled WGS sequence"/>
</dbReference>
<reference evidence="3" key="1">
    <citation type="journal article" date="2019" name="Int. J. Syst. Evol. Microbiol.">
        <title>The Global Catalogue of Microorganisms (GCM) 10K type strain sequencing project: providing services to taxonomists for standard genome sequencing and annotation.</title>
        <authorList>
            <consortium name="The Broad Institute Genomics Platform"/>
            <consortium name="The Broad Institute Genome Sequencing Center for Infectious Disease"/>
            <person name="Wu L."/>
            <person name="Ma J."/>
        </authorList>
    </citation>
    <scope>NUCLEOTIDE SEQUENCE [LARGE SCALE GENOMIC DNA]</scope>
    <source>
        <strain evidence="3">JCM 18720</strain>
    </source>
</reference>
<evidence type="ECO:0000313" key="2">
    <source>
        <dbReference type="EMBL" id="GAA5191144.1"/>
    </source>
</evidence>
<organism evidence="2 3">
    <name type="scientific">Ferrimonas gelatinilytica</name>
    <dbReference type="NCBI Taxonomy" id="1255257"/>
    <lineage>
        <taxon>Bacteria</taxon>
        <taxon>Pseudomonadati</taxon>
        <taxon>Pseudomonadota</taxon>
        <taxon>Gammaproteobacteria</taxon>
        <taxon>Alteromonadales</taxon>
        <taxon>Ferrimonadaceae</taxon>
        <taxon>Ferrimonas</taxon>
    </lineage>
</organism>